<protein>
    <submittedName>
        <fullName evidence="1">Uncharacterized protein</fullName>
    </submittedName>
</protein>
<accession>A0A0A9HBI3</accession>
<evidence type="ECO:0000313" key="1">
    <source>
        <dbReference type="EMBL" id="JAE32206.1"/>
    </source>
</evidence>
<proteinExistence type="predicted"/>
<organism evidence="1">
    <name type="scientific">Arundo donax</name>
    <name type="common">Giant reed</name>
    <name type="synonym">Donax arundinaceus</name>
    <dbReference type="NCBI Taxonomy" id="35708"/>
    <lineage>
        <taxon>Eukaryota</taxon>
        <taxon>Viridiplantae</taxon>
        <taxon>Streptophyta</taxon>
        <taxon>Embryophyta</taxon>
        <taxon>Tracheophyta</taxon>
        <taxon>Spermatophyta</taxon>
        <taxon>Magnoliopsida</taxon>
        <taxon>Liliopsida</taxon>
        <taxon>Poales</taxon>
        <taxon>Poaceae</taxon>
        <taxon>PACMAD clade</taxon>
        <taxon>Arundinoideae</taxon>
        <taxon>Arundineae</taxon>
        <taxon>Arundo</taxon>
    </lineage>
</organism>
<dbReference type="EMBL" id="GBRH01165690">
    <property type="protein sequence ID" value="JAE32206.1"/>
    <property type="molecule type" value="Transcribed_RNA"/>
</dbReference>
<sequence length="45" mass="5481">MVTQQVLCTDSFWFRSRMEQYCRMCLSLYKKSNLISDGLWKYAHI</sequence>
<dbReference type="AlphaFoldDB" id="A0A0A9HBI3"/>
<name>A0A0A9HBI3_ARUDO</name>
<reference evidence="1" key="2">
    <citation type="journal article" date="2015" name="Data Brief">
        <title>Shoot transcriptome of the giant reed, Arundo donax.</title>
        <authorList>
            <person name="Barrero R.A."/>
            <person name="Guerrero F.D."/>
            <person name="Moolhuijzen P."/>
            <person name="Goolsby J.A."/>
            <person name="Tidwell J."/>
            <person name="Bellgard S.E."/>
            <person name="Bellgard M.I."/>
        </authorList>
    </citation>
    <scope>NUCLEOTIDE SEQUENCE</scope>
    <source>
        <tissue evidence="1">Shoot tissue taken approximately 20 cm above the soil surface</tissue>
    </source>
</reference>
<reference evidence="1" key="1">
    <citation type="submission" date="2014-09" db="EMBL/GenBank/DDBJ databases">
        <authorList>
            <person name="Magalhaes I.L.F."/>
            <person name="Oliveira U."/>
            <person name="Santos F.R."/>
            <person name="Vidigal T.H.D.A."/>
            <person name="Brescovit A.D."/>
            <person name="Santos A.J."/>
        </authorList>
    </citation>
    <scope>NUCLEOTIDE SEQUENCE</scope>
    <source>
        <tissue evidence="1">Shoot tissue taken approximately 20 cm above the soil surface</tissue>
    </source>
</reference>